<reference evidence="6 7" key="1">
    <citation type="submission" date="2015-07" db="EMBL/GenBank/DDBJ databases">
        <title>High-quality draft genome sequence of Oceanobacillus caeni HM6, a bacillus isolated from a human feces.</title>
        <authorList>
            <person name="Kumar J."/>
            <person name="Verma M.K."/>
            <person name="Pandey R."/>
            <person name="Bhambi M."/>
            <person name="Chauhan N."/>
        </authorList>
    </citation>
    <scope>NUCLEOTIDE SEQUENCE [LARGE SCALE GENOMIC DNA]</scope>
    <source>
        <strain evidence="6 7">HM6</strain>
    </source>
</reference>
<sequence length="289" mass="33139">MKWMINSEHVGMMIRDYLKEYQRFSRRILIGVKQEGNILINGIPQTVRYSLKEGDLLEISFPREQVGEYMVKEEMDLSIVYEDDSVIVVDKPAGIATIPSLHHPTGTVANGILGYYEKHNIPYTVHVVTRLDRDTSGLLLIAKHRYSHSLLSTAQKAGKIKRRYKALVEGNLTKDSGTINAPIDRKEGSIIERTVKETGKRAVTHFKVEKRLPLHTLVNIQLETGRTHQIRVHFSHINHPLAGDDLYGGKTDYIKRHALHCYKLAFEHPFTKEYIQLESNLPSDMKELF</sequence>
<dbReference type="PROSITE" id="PS01129">
    <property type="entry name" value="PSI_RLU"/>
    <property type="match status" value="1"/>
</dbReference>
<keyword evidence="7" id="KW-1185">Reference proteome</keyword>
<dbReference type="CDD" id="cd02869">
    <property type="entry name" value="PseudoU_synth_RluA_like"/>
    <property type="match status" value="1"/>
</dbReference>
<gene>
    <name evidence="6" type="ORF">AFL42_10380</name>
</gene>
<dbReference type="RefSeq" id="WP_060668595.1">
    <property type="nucleotide sequence ID" value="NZ_JARTGE010000063.1"/>
</dbReference>
<comment type="similarity">
    <text evidence="2 4">Belongs to the pseudouridine synthase RluA family.</text>
</comment>
<name>A0ABR5MIL8_9BACI</name>
<dbReference type="PROSITE" id="PS50889">
    <property type="entry name" value="S4"/>
    <property type="match status" value="1"/>
</dbReference>
<keyword evidence="3" id="KW-0694">RNA-binding</keyword>
<dbReference type="EC" id="5.4.99.-" evidence="4"/>
<feature type="domain" description="Pseudouridine synthase RsuA/RluA-like" evidence="5">
    <location>
        <begin position="86"/>
        <end position="236"/>
    </location>
</feature>
<evidence type="ECO:0000256" key="1">
    <source>
        <dbReference type="ARBA" id="ARBA00000073"/>
    </source>
</evidence>
<evidence type="ECO:0000256" key="2">
    <source>
        <dbReference type="ARBA" id="ARBA00010876"/>
    </source>
</evidence>
<dbReference type="PANTHER" id="PTHR21600">
    <property type="entry name" value="MITOCHONDRIAL RNA PSEUDOURIDINE SYNTHASE"/>
    <property type="match status" value="1"/>
</dbReference>
<keyword evidence="4" id="KW-0413">Isomerase</keyword>
<dbReference type="InterPro" id="IPR020103">
    <property type="entry name" value="PsdUridine_synth_cat_dom_sf"/>
</dbReference>
<organism evidence="6 7">
    <name type="scientific">Oceanobacillus caeni</name>
    <dbReference type="NCBI Taxonomy" id="405946"/>
    <lineage>
        <taxon>Bacteria</taxon>
        <taxon>Bacillati</taxon>
        <taxon>Bacillota</taxon>
        <taxon>Bacilli</taxon>
        <taxon>Bacillales</taxon>
        <taxon>Bacillaceae</taxon>
        <taxon>Oceanobacillus</taxon>
    </lineage>
</organism>
<dbReference type="InterPro" id="IPR006145">
    <property type="entry name" value="PsdUridine_synth_RsuA/RluA"/>
</dbReference>
<dbReference type="Gene3D" id="3.30.2350.10">
    <property type="entry name" value="Pseudouridine synthase"/>
    <property type="match status" value="1"/>
</dbReference>
<dbReference type="InterPro" id="IPR050188">
    <property type="entry name" value="RluA_PseudoU_synthase"/>
</dbReference>
<evidence type="ECO:0000256" key="4">
    <source>
        <dbReference type="RuleBase" id="RU362028"/>
    </source>
</evidence>
<dbReference type="EMBL" id="LGTK01000032">
    <property type="protein sequence ID" value="KPH74397.1"/>
    <property type="molecule type" value="Genomic_DNA"/>
</dbReference>
<evidence type="ECO:0000256" key="3">
    <source>
        <dbReference type="PROSITE-ProRule" id="PRU00182"/>
    </source>
</evidence>
<dbReference type="SUPFAM" id="SSF55120">
    <property type="entry name" value="Pseudouridine synthase"/>
    <property type="match status" value="1"/>
</dbReference>
<dbReference type="NCBIfam" id="TIGR00005">
    <property type="entry name" value="rluA_subfam"/>
    <property type="match status" value="1"/>
</dbReference>
<comment type="function">
    <text evidence="4">Responsible for synthesis of pseudouridine from uracil.</text>
</comment>
<protein>
    <recommendedName>
        <fullName evidence="4">Pseudouridine synthase</fullName>
        <ecNumber evidence="4">5.4.99.-</ecNumber>
    </recommendedName>
</protein>
<proteinExistence type="inferred from homology"/>
<evidence type="ECO:0000259" key="5">
    <source>
        <dbReference type="Pfam" id="PF00849"/>
    </source>
</evidence>
<comment type="caution">
    <text evidence="6">The sequence shown here is derived from an EMBL/GenBank/DDBJ whole genome shotgun (WGS) entry which is preliminary data.</text>
</comment>
<dbReference type="InterPro" id="IPR006224">
    <property type="entry name" value="PsdUridine_synth_RluA-like_CS"/>
</dbReference>
<comment type="catalytic activity">
    <reaction evidence="1 4">
        <text>a uridine in RNA = a pseudouridine in RNA</text>
        <dbReference type="Rhea" id="RHEA:48348"/>
        <dbReference type="Rhea" id="RHEA-COMP:12068"/>
        <dbReference type="Rhea" id="RHEA-COMP:12069"/>
        <dbReference type="ChEBI" id="CHEBI:65314"/>
        <dbReference type="ChEBI" id="CHEBI:65315"/>
    </reaction>
</comment>
<evidence type="ECO:0000313" key="7">
    <source>
        <dbReference type="Proteomes" id="UP000037854"/>
    </source>
</evidence>
<accession>A0ABR5MIL8</accession>
<dbReference type="Pfam" id="PF00849">
    <property type="entry name" value="PseudoU_synth_2"/>
    <property type="match status" value="1"/>
</dbReference>
<evidence type="ECO:0000313" key="6">
    <source>
        <dbReference type="EMBL" id="KPH74397.1"/>
    </source>
</evidence>
<dbReference type="PANTHER" id="PTHR21600:SF35">
    <property type="entry name" value="PSEUDOURIDINE SYNTHASE"/>
    <property type="match status" value="1"/>
</dbReference>
<dbReference type="Proteomes" id="UP000037854">
    <property type="component" value="Unassembled WGS sequence"/>
</dbReference>
<dbReference type="InterPro" id="IPR006225">
    <property type="entry name" value="PsdUridine_synth_RluC/D"/>
</dbReference>